<dbReference type="SUPFAM" id="SSF53850">
    <property type="entry name" value="Periplasmic binding protein-like II"/>
    <property type="match status" value="1"/>
</dbReference>
<evidence type="ECO:0000256" key="3">
    <source>
        <dbReference type="ARBA" id="ARBA00022729"/>
    </source>
</evidence>
<dbReference type="EMBL" id="CP117522">
    <property type="protein sequence ID" value="WNF01327.1"/>
    <property type="molecule type" value="Genomic_DNA"/>
</dbReference>
<sequence>MSRNRVLAAAMAGMLLTGALTACSGSGADEGEDGPATIKLLEYQEPRAKVIKALIPEFERAMAKQGKKIKVELVADPLTDEQFHTKITQQLHSGTAPDVLDMGGSNVTGLAGAGYLLKLDDYLDKWDGWGQYYTSAKESARQPDGGFYSVPHEASVQSLFYRKDVLQQLNIDTSQPRTWDELIGRLKKVQAKTGEAPIVIPAGTAWGAGTWTEGFFPLMAGTGSTFYDAKSKKWTLKSKGLSATFGLYDKLIKADLLPVRDLQNPNPWEPTKYEKFVKGTLPVSAQGSWGWKFDWGPEGAAPLKNLREKVATWDYPALVSGTKPYSVSGGGYGYSVNAHAENPDAAVELVKWLSSGTALAKQLVTVGAVSPRKGLTGTAPYKNEPSLLEAERKLPGSILPPRGDGEDQVSQAIQGATGKMLSGGADGGQAAEAFAKEAKELLGDNRVAE</sequence>
<dbReference type="RefSeq" id="WP_311039646.1">
    <property type="nucleotide sequence ID" value="NZ_CP117522.1"/>
</dbReference>
<accession>A0ABY9V9K2</accession>
<proteinExistence type="inferred from homology"/>
<evidence type="ECO:0000256" key="4">
    <source>
        <dbReference type="SAM" id="SignalP"/>
    </source>
</evidence>
<reference evidence="5 6" key="1">
    <citation type="submission" date="2023-02" db="EMBL/GenBank/DDBJ databases">
        <title>Streptomyces sp. SCA4-21 with antifungal activity against Fusarium oxysporum f. sp. cubense, Streptomyces sp. SCA2-17 with antifungal activity against Fusarium oxysporum f. sp. cubense.</title>
        <authorList>
            <person name="Qi D."/>
        </authorList>
    </citation>
    <scope>NUCLEOTIDE SEQUENCE [LARGE SCALE GENOMIC DNA]</scope>
    <source>
        <strain evidence="5 6">SCA4-21</strain>
    </source>
</reference>
<evidence type="ECO:0000313" key="5">
    <source>
        <dbReference type="EMBL" id="WNF01327.1"/>
    </source>
</evidence>
<gene>
    <name evidence="5" type="ORF">PS467_41370</name>
</gene>
<dbReference type="Proteomes" id="UP001305606">
    <property type="component" value="Chromosome"/>
</dbReference>
<evidence type="ECO:0000313" key="6">
    <source>
        <dbReference type="Proteomes" id="UP001305606"/>
    </source>
</evidence>
<feature type="signal peptide" evidence="4">
    <location>
        <begin position="1"/>
        <end position="22"/>
    </location>
</feature>
<dbReference type="Pfam" id="PF01547">
    <property type="entry name" value="SBP_bac_1"/>
    <property type="match status" value="1"/>
</dbReference>
<protein>
    <submittedName>
        <fullName evidence="5">Extracellular solute-binding protein</fullName>
    </submittedName>
</protein>
<dbReference type="InterPro" id="IPR050490">
    <property type="entry name" value="Bact_solute-bd_prot1"/>
</dbReference>
<comment type="similarity">
    <text evidence="1">Belongs to the bacterial solute-binding protein 1 family.</text>
</comment>
<feature type="chain" id="PRO_5047274324" evidence="4">
    <location>
        <begin position="23"/>
        <end position="449"/>
    </location>
</feature>
<name>A0ABY9V9K2_9ACTN</name>
<keyword evidence="3 4" id="KW-0732">Signal</keyword>
<organism evidence="5 6">
    <name type="scientific">Streptomyces luomodiensis</name>
    <dbReference type="NCBI Taxonomy" id="3026192"/>
    <lineage>
        <taxon>Bacteria</taxon>
        <taxon>Bacillati</taxon>
        <taxon>Actinomycetota</taxon>
        <taxon>Actinomycetes</taxon>
        <taxon>Kitasatosporales</taxon>
        <taxon>Streptomycetaceae</taxon>
        <taxon>Streptomyces</taxon>
    </lineage>
</organism>
<dbReference type="PANTHER" id="PTHR43649">
    <property type="entry name" value="ARABINOSE-BINDING PROTEIN-RELATED"/>
    <property type="match status" value="1"/>
</dbReference>
<evidence type="ECO:0000256" key="1">
    <source>
        <dbReference type="ARBA" id="ARBA00008520"/>
    </source>
</evidence>
<evidence type="ECO:0000256" key="2">
    <source>
        <dbReference type="ARBA" id="ARBA00022448"/>
    </source>
</evidence>
<keyword evidence="2" id="KW-0813">Transport</keyword>
<keyword evidence="6" id="KW-1185">Reference proteome</keyword>
<dbReference type="PANTHER" id="PTHR43649:SF34">
    <property type="entry name" value="ABC TRANSPORTER PERIPLASMIC-BINDING PROTEIN YCJN-RELATED"/>
    <property type="match status" value="1"/>
</dbReference>
<dbReference type="Gene3D" id="3.40.190.10">
    <property type="entry name" value="Periplasmic binding protein-like II"/>
    <property type="match status" value="1"/>
</dbReference>
<dbReference type="InterPro" id="IPR006059">
    <property type="entry name" value="SBP"/>
</dbReference>
<dbReference type="PROSITE" id="PS51257">
    <property type="entry name" value="PROKAR_LIPOPROTEIN"/>
    <property type="match status" value="1"/>
</dbReference>